<dbReference type="STRING" id="161355.PS9374_04824"/>
<evidence type="ECO:0000313" key="1">
    <source>
        <dbReference type="EMBL" id="GAT69153.1"/>
    </source>
</evidence>
<sequence>MSDSAYRLSRRRLLTVGAGIVGAAALGRAADPSAAAAVPEPVDWRHDVTENGWPVVGAVGVHRVEGSNVSVPVLAGSVAVVLLHVARRFHYEIDALRSDAPDEITGHVTSRAVAQPYESNYLSGTAIAIRPGGYPVGVSGGFFPHETTVIRDILAECDGLVRWGGDDPTPKESHFQIDVRPGDRRLRLLAGRISVWNQTPGEGAGSVDPFTSERLTAARELAREQRRRARKPPA</sequence>
<dbReference type="InterPro" id="IPR006311">
    <property type="entry name" value="TAT_signal"/>
</dbReference>
<dbReference type="RefSeq" id="WP_068900325.1">
    <property type="nucleotide sequence ID" value="NZ_BDCX01000012.1"/>
</dbReference>
<dbReference type="AlphaFoldDB" id="A0A161MCU5"/>
<dbReference type="PROSITE" id="PS51318">
    <property type="entry name" value="TAT"/>
    <property type="match status" value="1"/>
</dbReference>
<name>A0A161MCU5_9ACTN</name>
<dbReference type="OrthoDB" id="3631190at2"/>
<proteinExistence type="predicted"/>
<keyword evidence="2" id="KW-1185">Reference proteome</keyword>
<gene>
    <name evidence="1" type="ORF">PS9374_04824</name>
</gene>
<organism evidence="1 2">
    <name type="scientific">Planomonospora sphaerica</name>
    <dbReference type="NCBI Taxonomy" id="161355"/>
    <lineage>
        <taxon>Bacteria</taxon>
        <taxon>Bacillati</taxon>
        <taxon>Actinomycetota</taxon>
        <taxon>Actinomycetes</taxon>
        <taxon>Streptosporangiales</taxon>
        <taxon>Streptosporangiaceae</taxon>
        <taxon>Planomonospora</taxon>
    </lineage>
</organism>
<dbReference type="EMBL" id="BDCX01000012">
    <property type="protein sequence ID" value="GAT69153.1"/>
    <property type="molecule type" value="Genomic_DNA"/>
</dbReference>
<protein>
    <submittedName>
        <fullName evidence="1">Putative secreted protein</fullName>
    </submittedName>
</protein>
<evidence type="ECO:0000313" key="2">
    <source>
        <dbReference type="Proteomes" id="UP000077701"/>
    </source>
</evidence>
<reference evidence="2" key="2">
    <citation type="submission" date="2016-04" db="EMBL/GenBank/DDBJ databases">
        <title>Planomonospora sphaerica JCM9374 whole genome shotgun sequence.</title>
        <authorList>
            <person name="Suzuki T."/>
            <person name="Dohra H."/>
            <person name="Kodani S."/>
        </authorList>
    </citation>
    <scope>NUCLEOTIDE SEQUENCE [LARGE SCALE GENOMIC DNA]</scope>
    <source>
        <strain evidence="2">JCM 9374</strain>
    </source>
</reference>
<comment type="caution">
    <text evidence="1">The sequence shown here is derived from an EMBL/GenBank/DDBJ whole genome shotgun (WGS) entry which is preliminary data.</text>
</comment>
<dbReference type="Proteomes" id="UP000077701">
    <property type="component" value="Unassembled WGS sequence"/>
</dbReference>
<accession>A0A161MCU5</accession>
<reference evidence="1 2" key="1">
    <citation type="journal article" date="2016" name="Genome Announc.">
        <title>Draft Genome Sequence of Planomonospora sphaerica JCM9374, a Rare Actinomycete.</title>
        <authorList>
            <person name="Dohra H."/>
            <person name="Suzuki T."/>
            <person name="Inoue Y."/>
            <person name="Kodani S."/>
        </authorList>
    </citation>
    <scope>NUCLEOTIDE SEQUENCE [LARGE SCALE GENOMIC DNA]</scope>
    <source>
        <strain evidence="1 2">JCM 9374</strain>
    </source>
</reference>